<reference evidence="1" key="2">
    <citation type="submission" date="2015-02" db="UniProtKB">
        <authorList>
            <consortium name="EnsemblMetazoa"/>
        </authorList>
    </citation>
    <scope>IDENTIFICATION</scope>
</reference>
<dbReference type="Proteomes" id="UP000014500">
    <property type="component" value="Unassembled WGS sequence"/>
</dbReference>
<dbReference type="HOGENOM" id="CLU_2388980_0_0_1"/>
<organism evidence="1 2">
    <name type="scientific">Strigamia maritima</name>
    <name type="common">European centipede</name>
    <name type="synonym">Geophilus maritimus</name>
    <dbReference type="NCBI Taxonomy" id="126957"/>
    <lineage>
        <taxon>Eukaryota</taxon>
        <taxon>Metazoa</taxon>
        <taxon>Ecdysozoa</taxon>
        <taxon>Arthropoda</taxon>
        <taxon>Myriapoda</taxon>
        <taxon>Chilopoda</taxon>
        <taxon>Pleurostigmophora</taxon>
        <taxon>Geophilomorpha</taxon>
        <taxon>Linotaeniidae</taxon>
        <taxon>Strigamia</taxon>
    </lineage>
</organism>
<keyword evidence="2" id="KW-1185">Reference proteome</keyword>
<dbReference type="AlphaFoldDB" id="T1JNQ9"/>
<protein>
    <submittedName>
        <fullName evidence="1">Uncharacterized protein</fullName>
    </submittedName>
</protein>
<evidence type="ECO:0000313" key="1">
    <source>
        <dbReference type="EnsemblMetazoa" id="SMAR015488-PA"/>
    </source>
</evidence>
<proteinExistence type="predicted"/>
<reference evidence="2" key="1">
    <citation type="submission" date="2011-05" db="EMBL/GenBank/DDBJ databases">
        <authorList>
            <person name="Richards S.R."/>
            <person name="Qu J."/>
            <person name="Jiang H."/>
            <person name="Jhangiani S.N."/>
            <person name="Agravi P."/>
            <person name="Goodspeed R."/>
            <person name="Gross S."/>
            <person name="Mandapat C."/>
            <person name="Jackson L."/>
            <person name="Mathew T."/>
            <person name="Pu L."/>
            <person name="Thornton R."/>
            <person name="Saada N."/>
            <person name="Wilczek-Boney K.B."/>
            <person name="Lee S."/>
            <person name="Kovar C."/>
            <person name="Wu Y."/>
            <person name="Scherer S.E."/>
            <person name="Worley K.C."/>
            <person name="Muzny D.M."/>
            <person name="Gibbs R."/>
        </authorList>
    </citation>
    <scope>NUCLEOTIDE SEQUENCE</scope>
    <source>
        <strain evidence="2">Brora</strain>
    </source>
</reference>
<dbReference type="EMBL" id="AFFK01018426">
    <property type="status" value="NOT_ANNOTATED_CDS"/>
    <property type="molecule type" value="Genomic_DNA"/>
</dbReference>
<accession>T1JNQ9</accession>
<name>T1JNQ9_STRMM</name>
<evidence type="ECO:0000313" key="2">
    <source>
        <dbReference type="Proteomes" id="UP000014500"/>
    </source>
</evidence>
<dbReference type="EnsemblMetazoa" id="SMAR015488-RA">
    <property type="protein sequence ID" value="SMAR015488-PA"/>
    <property type="gene ID" value="SMAR015488"/>
</dbReference>
<sequence length="94" mass="10532">MLLTCGFAIRQGRLDPFANFLCQDVRQLISPLREGFLELCDRFLDIFGSSDVFSTSRVTDGKIQGQLSQEVNSEVYTEAVTPLTQATTEVIHVF</sequence>